<keyword evidence="2" id="KW-1185">Reference proteome</keyword>
<keyword evidence="1" id="KW-0347">Helicase</keyword>
<gene>
    <name evidence="1" type="ORF">OWV82_010672</name>
</gene>
<keyword evidence="1" id="KW-0378">Hydrolase</keyword>
<sequence>MAFVALMNLPENSRYSKHYESSIALPLAILSRFGMVYVMIDDPYDQNNYHIGHHIVRVDQKHEDALAPAFTTAQLKRSLHTVKL</sequence>
<evidence type="ECO:0000313" key="2">
    <source>
        <dbReference type="Proteomes" id="UP001164539"/>
    </source>
</evidence>
<name>A0ACC1Y728_MELAZ</name>
<dbReference type="EMBL" id="CM051398">
    <property type="protein sequence ID" value="KAJ4719052.1"/>
    <property type="molecule type" value="Genomic_DNA"/>
</dbReference>
<accession>A0ACC1Y728</accession>
<organism evidence="1 2">
    <name type="scientific">Melia azedarach</name>
    <name type="common">Chinaberry tree</name>
    <dbReference type="NCBI Taxonomy" id="155640"/>
    <lineage>
        <taxon>Eukaryota</taxon>
        <taxon>Viridiplantae</taxon>
        <taxon>Streptophyta</taxon>
        <taxon>Embryophyta</taxon>
        <taxon>Tracheophyta</taxon>
        <taxon>Spermatophyta</taxon>
        <taxon>Magnoliopsida</taxon>
        <taxon>eudicotyledons</taxon>
        <taxon>Gunneridae</taxon>
        <taxon>Pentapetalae</taxon>
        <taxon>rosids</taxon>
        <taxon>malvids</taxon>
        <taxon>Sapindales</taxon>
        <taxon>Meliaceae</taxon>
        <taxon>Melia</taxon>
    </lineage>
</organism>
<keyword evidence="1" id="KW-0547">Nucleotide-binding</keyword>
<comment type="caution">
    <text evidence="1">The sequence shown here is derived from an EMBL/GenBank/DDBJ whole genome shotgun (WGS) entry which is preliminary data.</text>
</comment>
<reference evidence="1 2" key="1">
    <citation type="journal article" date="2023" name="Science">
        <title>Complex scaffold remodeling in plant triterpene biosynthesis.</title>
        <authorList>
            <person name="De La Pena R."/>
            <person name="Hodgson H."/>
            <person name="Liu J.C."/>
            <person name="Stephenson M.J."/>
            <person name="Martin A.C."/>
            <person name="Owen C."/>
            <person name="Harkess A."/>
            <person name="Leebens-Mack J."/>
            <person name="Jimenez L.E."/>
            <person name="Osbourn A."/>
            <person name="Sattely E.S."/>
        </authorList>
    </citation>
    <scope>NUCLEOTIDE SEQUENCE [LARGE SCALE GENOMIC DNA]</scope>
    <source>
        <strain evidence="2">cv. JPN11</strain>
        <tissue evidence="1">Leaf</tissue>
    </source>
</reference>
<keyword evidence="1" id="KW-0067">ATP-binding</keyword>
<dbReference type="Proteomes" id="UP001164539">
    <property type="component" value="Chromosome 5"/>
</dbReference>
<protein>
    <submittedName>
        <fullName evidence="1">DNA helicase</fullName>
    </submittedName>
</protein>
<evidence type="ECO:0000313" key="1">
    <source>
        <dbReference type="EMBL" id="KAJ4719052.1"/>
    </source>
</evidence>
<proteinExistence type="predicted"/>